<feature type="compositionally biased region" description="Polar residues" evidence="1">
    <location>
        <begin position="1"/>
        <end position="15"/>
    </location>
</feature>
<name>A0ABP3U6C4_9CLOT</name>
<evidence type="ECO:0000313" key="2">
    <source>
        <dbReference type="EMBL" id="GAA0725304.1"/>
    </source>
</evidence>
<feature type="compositionally biased region" description="Basic and acidic residues" evidence="1">
    <location>
        <begin position="16"/>
        <end position="25"/>
    </location>
</feature>
<proteinExistence type="predicted"/>
<gene>
    <name evidence="2" type="ORF">GCM10008905_20440</name>
</gene>
<dbReference type="RefSeq" id="WP_343769332.1">
    <property type="nucleotide sequence ID" value="NZ_BAAACF010000001.1"/>
</dbReference>
<protein>
    <submittedName>
        <fullName evidence="2">Uncharacterized protein</fullName>
    </submittedName>
</protein>
<dbReference type="Proteomes" id="UP001500339">
    <property type="component" value="Unassembled WGS sequence"/>
</dbReference>
<comment type="caution">
    <text evidence="2">The sequence shown here is derived from an EMBL/GenBank/DDBJ whole genome shotgun (WGS) entry which is preliminary data.</text>
</comment>
<accession>A0ABP3U6C4</accession>
<organism evidence="2 3">
    <name type="scientific">Clostridium malenominatum</name>
    <dbReference type="NCBI Taxonomy" id="1539"/>
    <lineage>
        <taxon>Bacteria</taxon>
        <taxon>Bacillati</taxon>
        <taxon>Bacillota</taxon>
        <taxon>Clostridia</taxon>
        <taxon>Eubacteriales</taxon>
        <taxon>Clostridiaceae</taxon>
        <taxon>Clostridium</taxon>
    </lineage>
</organism>
<evidence type="ECO:0000256" key="1">
    <source>
        <dbReference type="SAM" id="MobiDB-lite"/>
    </source>
</evidence>
<sequence>MKNNLPINRNVMKNTEVNKDSDNNKMESTTDDFAAAFPEWDLTPPAVVVKRVRRGI</sequence>
<keyword evidence="3" id="KW-1185">Reference proteome</keyword>
<dbReference type="EMBL" id="BAAACF010000001">
    <property type="protein sequence ID" value="GAA0725304.1"/>
    <property type="molecule type" value="Genomic_DNA"/>
</dbReference>
<reference evidence="3" key="1">
    <citation type="journal article" date="2019" name="Int. J. Syst. Evol. Microbiol.">
        <title>The Global Catalogue of Microorganisms (GCM) 10K type strain sequencing project: providing services to taxonomists for standard genome sequencing and annotation.</title>
        <authorList>
            <consortium name="The Broad Institute Genomics Platform"/>
            <consortium name="The Broad Institute Genome Sequencing Center for Infectious Disease"/>
            <person name="Wu L."/>
            <person name="Ma J."/>
        </authorList>
    </citation>
    <scope>NUCLEOTIDE SEQUENCE [LARGE SCALE GENOMIC DNA]</scope>
    <source>
        <strain evidence="3">JCM 1405</strain>
    </source>
</reference>
<evidence type="ECO:0000313" key="3">
    <source>
        <dbReference type="Proteomes" id="UP001500339"/>
    </source>
</evidence>
<feature type="region of interest" description="Disordered" evidence="1">
    <location>
        <begin position="1"/>
        <end position="28"/>
    </location>
</feature>